<dbReference type="EMBL" id="PGCJ01000917">
    <property type="protein sequence ID" value="PLW14598.1"/>
    <property type="molecule type" value="Genomic_DNA"/>
</dbReference>
<dbReference type="OrthoDB" id="3342934at2759"/>
<name>A0A2N5SMY4_9BASI</name>
<organism evidence="1 4">
    <name type="scientific">Puccinia coronata f. sp. avenae</name>
    <dbReference type="NCBI Taxonomy" id="200324"/>
    <lineage>
        <taxon>Eukaryota</taxon>
        <taxon>Fungi</taxon>
        <taxon>Dikarya</taxon>
        <taxon>Basidiomycota</taxon>
        <taxon>Pucciniomycotina</taxon>
        <taxon>Pucciniomycetes</taxon>
        <taxon>Pucciniales</taxon>
        <taxon>Pucciniaceae</taxon>
        <taxon>Puccinia</taxon>
    </lineage>
</organism>
<evidence type="ECO:0000313" key="2">
    <source>
        <dbReference type="EMBL" id="PLW36262.1"/>
    </source>
</evidence>
<dbReference type="Proteomes" id="UP000235388">
    <property type="component" value="Unassembled WGS sequence"/>
</dbReference>
<dbReference type="EMBL" id="PGCI01000023">
    <property type="protein sequence ID" value="PLW48499.1"/>
    <property type="molecule type" value="Genomic_DNA"/>
</dbReference>
<dbReference type="AlphaFoldDB" id="A0A2N5SMY4"/>
<dbReference type="EMBL" id="PGCJ01000242">
    <property type="protein sequence ID" value="PLW36262.1"/>
    <property type="molecule type" value="Genomic_DNA"/>
</dbReference>
<accession>A0A2N5SMY4</accession>
<evidence type="ECO:0000313" key="5">
    <source>
        <dbReference type="Proteomes" id="UP000235392"/>
    </source>
</evidence>
<evidence type="ECO:0000313" key="3">
    <source>
        <dbReference type="EMBL" id="PLW48499.1"/>
    </source>
</evidence>
<sequence length="154" mass="16389">MSHPSRSNRKSGRTTRPAVAWAAHTITVINNCRERFIMQVPGHGTVSSGSGGSWSYQGDIRGVIASVGNSCDVNGVPCTSAEFSLVSGISSADITLIPPHKYNRSLRITLTNGKSKACQSSGCPSAFHQDGNDGLYQVQEANNPNSGIKLEFCY</sequence>
<dbReference type="InterPro" id="IPR037176">
    <property type="entry name" value="Osmotin/thaumatin-like_sf"/>
</dbReference>
<evidence type="ECO:0000313" key="4">
    <source>
        <dbReference type="Proteomes" id="UP000235388"/>
    </source>
</evidence>
<dbReference type="Proteomes" id="UP000235392">
    <property type="component" value="Unassembled WGS sequence"/>
</dbReference>
<comment type="caution">
    <text evidence="1">The sequence shown here is derived from an EMBL/GenBank/DDBJ whole genome shotgun (WGS) entry which is preliminary data.</text>
</comment>
<dbReference type="STRING" id="200324.A0A2N5SMY4"/>
<proteinExistence type="predicted"/>
<evidence type="ECO:0000313" key="1">
    <source>
        <dbReference type="EMBL" id="PLW14598.1"/>
    </source>
</evidence>
<protein>
    <submittedName>
        <fullName evidence="1">Uncharacterized protein</fullName>
    </submittedName>
</protein>
<gene>
    <name evidence="2" type="ORF">PCANC_19871</name>
    <name evidence="1" type="ORF">PCANC_20411</name>
    <name evidence="3" type="ORF">PCASD_04261</name>
</gene>
<reference evidence="4 5" key="1">
    <citation type="submission" date="2017-11" db="EMBL/GenBank/DDBJ databases">
        <title>De novo assembly and phasing of dikaryotic genomes from two isolates of Puccinia coronata f. sp. avenae, the causal agent of oat crown rust.</title>
        <authorList>
            <person name="Miller M.E."/>
            <person name="Zhang Y."/>
            <person name="Omidvar V."/>
            <person name="Sperschneider J."/>
            <person name="Schwessinger B."/>
            <person name="Raley C."/>
            <person name="Palmer J.M."/>
            <person name="Garnica D."/>
            <person name="Upadhyaya N."/>
            <person name="Rathjen J."/>
            <person name="Taylor J.M."/>
            <person name="Park R.F."/>
            <person name="Dodds P.N."/>
            <person name="Hirsch C.D."/>
            <person name="Kianian S.F."/>
            <person name="Figueroa M."/>
        </authorList>
    </citation>
    <scope>NUCLEOTIDE SEQUENCE [LARGE SCALE GENOMIC DNA]</scope>
    <source>
        <strain evidence="1">12NC29</strain>
        <strain evidence="3">12SD80</strain>
    </source>
</reference>
<keyword evidence="4" id="KW-1185">Reference proteome</keyword>
<dbReference type="SUPFAM" id="SSF49870">
    <property type="entry name" value="Osmotin, thaumatin-like protein"/>
    <property type="match status" value="1"/>
</dbReference>